<dbReference type="PROSITE" id="PS50937">
    <property type="entry name" value="HTH_MERR_2"/>
    <property type="match status" value="1"/>
</dbReference>
<dbReference type="Gene3D" id="1.10.1660.10">
    <property type="match status" value="1"/>
</dbReference>
<organism evidence="3 4">
    <name type="scientific">Streptomyces litchfieldiae</name>
    <dbReference type="NCBI Taxonomy" id="3075543"/>
    <lineage>
        <taxon>Bacteria</taxon>
        <taxon>Bacillati</taxon>
        <taxon>Actinomycetota</taxon>
        <taxon>Actinomycetes</taxon>
        <taxon>Kitasatosporales</taxon>
        <taxon>Streptomycetaceae</taxon>
        <taxon>Streptomyces</taxon>
    </lineage>
</organism>
<proteinExistence type="predicted"/>
<feature type="domain" description="HTH merR-type" evidence="2">
    <location>
        <begin position="5"/>
        <end position="74"/>
    </location>
</feature>
<protein>
    <submittedName>
        <fullName evidence="3">MerR family transcriptional regulator</fullName>
    </submittedName>
</protein>
<reference evidence="4" key="1">
    <citation type="submission" date="2023-07" db="EMBL/GenBank/DDBJ databases">
        <title>30 novel species of actinomycetes from the DSMZ collection.</title>
        <authorList>
            <person name="Nouioui I."/>
        </authorList>
    </citation>
    <scope>NUCLEOTIDE SEQUENCE [LARGE SCALE GENOMIC DNA]</scope>
    <source>
        <strain evidence="4">DSM 44938</strain>
    </source>
</reference>
<evidence type="ECO:0000259" key="2">
    <source>
        <dbReference type="PROSITE" id="PS50937"/>
    </source>
</evidence>
<keyword evidence="4" id="KW-1185">Reference proteome</keyword>
<dbReference type="PANTHER" id="PTHR30204">
    <property type="entry name" value="REDOX-CYCLING DRUG-SENSING TRANSCRIPTIONAL ACTIVATOR SOXR"/>
    <property type="match status" value="1"/>
</dbReference>
<dbReference type="PRINTS" id="PR00040">
    <property type="entry name" value="HTHMERR"/>
</dbReference>
<sequence>MDSRLLPIGSVARHFGLPVSTLHYWERVGLLRPARRVAGRRFYGPEEMRRIALVTLWQRTGMMSLEEIGAVLEGRRGRAGWQETVGTRIEEIDAQLRRLTAARAYLSHMLECPRDNPARDCPKLHAEIDEHLPRTAPAVPEED</sequence>
<dbReference type="InterPro" id="IPR009061">
    <property type="entry name" value="DNA-bd_dom_put_sf"/>
</dbReference>
<dbReference type="PANTHER" id="PTHR30204:SF97">
    <property type="entry name" value="MERR FAMILY REGULATORY PROTEIN"/>
    <property type="match status" value="1"/>
</dbReference>
<comment type="caution">
    <text evidence="3">The sequence shown here is derived from an EMBL/GenBank/DDBJ whole genome shotgun (WGS) entry which is preliminary data.</text>
</comment>
<keyword evidence="1" id="KW-0238">DNA-binding</keyword>
<dbReference type="InterPro" id="IPR047057">
    <property type="entry name" value="MerR_fam"/>
</dbReference>
<dbReference type="Proteomes" id="UP001183246">
    <property type="component" value="Unassembled WGS sequence"/>
</dbReference>
<gene>
    <name evidence="3" type="ORF">RM590_33865</name>
</gene>
<dbReference type="RefSeq" id="WP_311708645.1">
    <property type="nucleotide sequence ID" value="NZ_JAVREL010000034.1"/>
</dbReference>
<evidence type="ECO:0000313" key="4">
    <source>
        <dbReference type="Proteomes" id="UP001183246"/>
    </source>
</evidence>
<evidence type="ECO:0000313" key="3">
    <source>
        <dbReference type="EMBL" id="MDT0347518.1"/>
    </source>
</evidence>
<dbReference type="Pfam" id="PF13411">
    <property type="entry name" value="MerR_1"/>
    <property type="match status" value="1"/>
</dbReference>
<evidence type="ECO:0000256" key="1">
    <source>
        <dbReference type="ARBA" id="ARBA00023125"/>
    </source>
</evidence>
<dbReference type="SUPFAM" id="SSF46955">
    <property type="entry name" value="Putative DNA-binding domain"/>
    <property type="match status" value="1"/>
</dbReference>
<dbReference type="EMBL" id="JAVREL010000034">
    <property type="protein sequence ID" value="MDT0347518.1"/>
    <property type="molecule type" value="Genomic_DNA"/>
</dbReference>
<dbReference type="SMART" id="SM00422">
    <property type="entry name" value="HTH_MERR"/>
    <property type="match status" value="1"/>
</dbReference>
<accession>A0ABU2N1X5</accession>
<name>A0ABU2N1X5_9ACTN</name>
<dbReference type="InterPro" id="IPR000551">
    <property type="entry name" value="MerR-type_HTH_dom"/>
</dbReference>